<accession>A0ABP2RNF6</accession>
<protein>
    <submittedName>
        <fullName evidence="1">Uncharacterized protein</fullName>
    </submittedName>
</protein>
<gene>
    <name evidence="1" type="ORF">C241_21272</name>
</gene>
<sequence length="64" mass="6698">MGLKFETVPARVGLNIVRDTLLTANDGKLIISPADAEKTCAIGPGWNGCIGRKPGHSVDAPKEP</sequence>
<evidence type="ECO:0000313" key="2">
    <source>
        <dbReference type="Proteomes" id="UP000017668"/>
    </source>
</evidence>
<keyword evidence="2" id="KW-1185">Reference proteome</keyword>
<reference evidence="1 2" key="1">
    <citation type="journal article" date="2013" name="Genome Announc.">
        <title>Genome Sequence of Rhizobium lupini HPC(L) Isolated from Saline Desert Soil, Kutch (Gujarat).</title>
        <authorList>
            <person name="Agarwal L."/>
            <person name="Purohit H.J."/>
        </authorList>
    </citation>
    <scope>NUCLEOTIDE SEQUENCE [LARGE SCALE GENOMIC DNA]</scope>
    <source>
        <strain evidence="2">HPC(L)</strain>
    </source>
</reference>
<name>A0ABP2RNF6_RHILU</name>
<organism evidence="1 2">
    <name type="scientific">Bradyrhizobium lupini HPC(L)</name>
    <dbReference type="NCBI Taxonomy" id="1229491"/>
    <lineage>
        <taxon>Bacteria</taxon>
        <taxon>Pseudomonadati</taxon>
        <taxon>Pseudomonadota</taxon>
        <taxon>Alphaproteobacteria</taxon>
        <taxon>Hyphomicrobiales</taxon>
        <taxon>Nitrobacteraceae</taxon>
        <taxon>Bradyrhizobium</taxon>
    </lineage>
</organism>
<proteinExistence type="predicted"/>
<comment type="caution">
    <text evidence="1">The sequence shown here is derived from an EMBL/GenBank/DDBJ whole genome shotgun (WGS) entry which is preliminary data.</text>
</comment>
<dbReference type="EMBL" id="AMQQ01000032">
    <property type="protein sequence ID" value="EKJ94027.1"/>
    <property type="molecule type" value="Genomic_DNA"/>
</dbReference>
<evidence type="ECO:0000313" key="1">
    <source>
        <dbReference type="EMBL" id="EKJ94027.1"/>
    </source>
</evidence>
<dbReference type="Proteomes" id="UP000017668">
    <property type="component" value="Unassembled WGS sequence"/>
</dbReference>